<gene>
    <name evidence="2" type="ORF">EYW47_29465</name>
</gene>
<organism evidence="2 3">
    <name type="scientific">Paraburkholderia silviterrae</name>
    <dbReference type="NCBI Taxonomy" id="2528715"/>
    <lineage>
        <taxon>Bacteria</taxon>
        <taxon>Pseudomonadati</taxon>
        <taxon>Pseudomonadota</taxon>
        <taxon>Betaproteobacteria</taxon>
        <taxon>Burkholderiales</taxon>
        <taxon>Burkholderiaceae</taxon>
        <taxon>Paraburkholderia</taxon>
    </lineage>
</organism>
<evidence type="ECO:0000313" key="3">
    <source>
        <dbReference type="Proteomes" id="UP000295722"/>
    </source>
</evidence>
<protein>
    <submittedName>
        <fullName evidence="2">FAD-dependent oxidoreductase</fullName>
    </submittedName>
</protein>
<dbReference type="AlphaFoldDB" id="A0A4V2ZYB9"/>
<keyword evidence="1" id="KW-0560">Oxidoreductase</keyword>
<name>A0A4V2ZYB9_9BURK</name>
<dbReference type="Pfam" id="PF13738">
    <property type="entry name" value="Pyr_redox_3"/>
    <property type="match status" value="1"/>
</dbReference>
<dbReference type="InterPro" id="IPR036188">
    <property type="entry name" value="FAD/NAD-bd_sf"/>
</dbReference>
<dbReference type="GO" id="GO:0050660">
    <property type="term" value="F:flavin adenine dinucleotide binding"/>
    <property type="evidence" value="ECO:0007669"/>
    <property type="project" value="TreeGrafter"/>
</dbReference>
<evidence type="ECO:0000256" key="1">
    <source>
        <dbReference type="ARBA" id="ARBA00023002"/>
    </source>
</evidence>
<keyword evidence="3" id="KW-1185">Reference proteome</keyword>
<dbReference type="Gene3D" id="3.50.50.60">
    <property type="entry name" value="FAD/NAD(P)-binding domain"/>
    <property type="match status" value="2"/>
</dbReference>
<dbReference type="GO" id="GO:0004497">
    <property type="term" value="F:monooxygenase activity"/>
    <property type="evidence" value="ECO:0007669"/>
    <property type="project" value="TreeGrafter"/>
</dbReference>
<dbReference type="OrthoDB" id="9773233at2"/>
<dbReference type="Proteomes" id="UP000295722">
    <property type="component" value="Unassembled WGS sequence"/>
</dbReference>
<dbReference type="InterPro" id="IPR050982">
    <property type="entry name" value="Auxin_biosynth/cation_transpt"/>
</dbReference>
<dbReference type="EMBL" id="SMRP01000020">
    <property type="protein sequence ID" value="TDG19696.1"/>
    <property type="molecule type" value="Genomic_DNA"/>
</dbReference>
<dbReference type="RefSeq" id="WP_133198360.1">
    <property type="nucleotide sequence ID" value="NZ_JBHUCW010000030.1"/>
</dbReference>
<dbReference type="SUPFAM" id="SSF51905">
    <property type="entry name" value="FAD/NAD(P)-binding domain"/>
    <property type="match status" value="1"/>
</dbReference>
<reference evidence="2 3" key="1">
    <citation type="submission" date="2019-03" db="EMBL/GenBank/DDBJ databases">
        <title>Paraburkholderia sp. 4M-K11, isolated from subtropical forest soil.</title>
        <authorList>
            <person name="Gao Z.-H."/>
            <person name="Qiu L.-H."/>
        </authorList>
    </citation>
    <scope>NUCLEOTIDE SEQUENCE [LARGE SCALE GENOMIC DNA]</scope>
    <source>
        <strain evidence="2 3">4M-K11</strain>
    </source>
</reference>
<dbReference type="PRINTS" id="PR00368">
    <property type="entry name" value="FADPNR"/>
</dbReference>
<evidence type="ECO:0000313" key="2">
    <source>
        <dbReference type="EMBL" id="TDG19696.1"/>
    </source>
</evidence>
<accession>A0A4V2ZYB9</accession>
<dbReference type="PANTHER" id="PTHR43539:SF78">
    <property type="entry name" value="FLAVIN-CONTAINING MONOOXYGENASE"/>
    <property type="match status" value="1"/>
</dbReference>
<proteinExistence type="predicted"/>
<sequence>MGDKNALDAVVVGAGWAGLGVSYALARANMRHCVLERGRIGETWRTQRWDSFHFNLPNIYSVMPGDSYNGAEPEGFMTHTAFVTLLENYARRNQLPVHTGVAVSKLDSSNGLFRVVTPQQTWWAKSIVVASGSLNRPHRLAAASALVNGPMQIDASDYRNASALPAGAVLVVGSAQSGCQIAEDLILASRETYLATSHIGRMPRRYRGHDIVVWMVKTGMFDVPRKDFVDASGRVAARPMLGALHTISLQSLSAQGVVLLGRLIGVEDDRLVFADDLVENLRFGDQISAQLKSRIDEFIELGGLPAPAAAEDEAETVAPRLPERPILLLDLIERNISTIVWCTGFGGDFDWIDIPGVLDERRQPVHEDGIAPIPGVYFAGLDFASTRRSGTVMAIEGEARRFVAHIAARCTN</sequence>
<comment type="caution">
    <text evidence="2">The sequence shown here is derived from an EMBL/GenBank/DDBJ whole genome shotgun (WGS) entry which is preliminary data.</text>
</comment>
<dbReference type="PANTHER" id="PTHR43539">
    <property type="entry name" value="FLAVIN-BINDING MONOOXYGENASE-LIKE PROTEIN (AFU_ORTHOLOGUE AFUA_4G09220)"/>
    <property type="match status" value="1"/>
</dbReference>